<evidence type="ECO:0000313" key="4">
    <source>
        <dbReference type="EMBL" id="MDT0414959.1"/>
    </source>
</evidence>
<protein>
    <submittedName>
        <fullName evidence="4">YciI family protein</fullName>
    </submittedName>
</protein>
<sequence>MALFAVVYAYPAGSEGPRDTHRPAHRAFLSELADRGLILVSGPLSNPAGEGGLLIFRAASAEEALAHTEQDPFRLQGLVENVTVHEWKAAVGPLAESFGA</sequence>
<name>A0ABD5E0U3_9ACTN</name>
<evidence type="ECO:0000313" key="3">
    <source>
        <dbReference type="EMBL" id="MDT0413557.1"/>
    </source>
</evidence>
<reference evidence="4" key="2">
    <citation type="submission" date="2024-03" db="EMBL/GenBank/DDBJ databases">
        <title>30 novel species of actinomycetes from the DSMZ collection.</title>
        <authorList>
            <person name="Nouioui I."/>
        </authorList>
    </citation>
    <scope>NUCLEOTIDE SEQUENCE</scope>
    <source>
        <strain evidence="3">DSM 41979</strain>
        <strain evidence="4">DSM 41982</strain>
    </source>
</reference>
<dbReference type="InterPro" id="IPR005545">
    <property type="entry name" value="YCII"/>
</dbReference>
<dbReference type="Gene3D" id="3.30.70.1060">
    <property type="entry name" value="Dimeric alpha+beta barrel"/>
    <property type="match status" value="1"/>
</dbReference>
<reference evidence="5 6" key="1">
    <citation type="submission" date="2023-07" db="EMBL/GenBank/DDBJ databases">
        <title>30 novel species of actinomycetes from the DSMZ collection.</title>
        <authorList>
            <person name="Nouioui I."/>
        </authorList>
    </citation>
    <scope>NUCLEOTIDE SEQUENCE [LARGE SCALE GENOMIC DNA]</scope>
    <source>
        <strain evidence="6">DSM 41979</strain>
        <strain evidence="5">DSM 41982</strain>
    </source>
</reference>
<dbReference type="SUPFAM" id="SSF54909">
    <property type="entry name" value="Dimeric alpha+beta barrel"/>
    <property type="match status" value="1"/>
</dbReference>
<evidence type="ECO:0000256" key="1">
    <source>
        <dbReference type="ARBA" id="ARBA00007689"/>
    </source>
</evidence>
<dbReference type="InterPro" id="IPR011008">
    <property type="entry name" value="Dimeric_a/b-barrel"/>
</dbReference>
<evidence type="ECO:0000313" key="5">
    <source>
        <dbReference type="Proteomes" id="UP001183607"/>
    </source>
</evidence>
<dbReference type="InterPro" id="IPR051807">
    <property type="entry name" value="Sec-metab_biosynth-assoc"/>
</dbReference>
<dbReference type="PANTHER" id="PTHR33606:SF3">
    <property type="entry name" value="PROTEIN YCII"/>
    <property type="match status" value="1"/>
</dbReference>
<proteinExistence type="inferred from homology"/>
<dbReference type="PANTHER" id="PTHR33606">
    <property type="entry name" value="PROTEIN YCII"/>
    <property type="match status" value="1"/>
</dbReference>
<gene>
    <name evidence="4" type="ORF">RM574_05595</name>
    <name evidence="3" type="ORF">RM698_31570</name>
</gene>
<dbReference type="AlphaFoldDB" id="A0ABD5E0U3"/>
<dbReference type="RefSeq" id="WP_007829838.1">
    <property type="nucleotide sequence ID" value="NZ_JAVRER010000006.1"/>
</dbReference>
<dbReference type="EMBL" id="JAVRER010000006">
    <property type="protein sequence ID" value="MDT0414959.1"/>
    <property type="molecule type" value="Genomic_DNA"/>
</dbReference>
<organism evidence="4 5">
    <name type="scientific">Streptomyces evansiae</name>
    <dbReference type="NCBI Taxonomy" id="3075535"/>
    <lineage>
        <taxon>Bacteria</taxon>
        <taxon>Bacillati</taxon>
        <taxon>Actinomycetota</taxon>
        <taxon>Actinomycetes</taxon>
        <taxon>Kitasatosporales</taxon>
        <taxon>Streptomycetaceae</taxon>
        <taxon>Streptomyces</taxon>
    </lineage>
</organism>
<dbReference type="Pfam" id="PF03795">
    <property type="entry name" value="YCII"/>
    <property type="match status" value="1"/>
</dbReference>
<accession>A0ABD5E0U3</accession>
<dbReference type="Proteomes" id="UP001183607">
    <property type="component" value="Unassembled WGS sequence"/>
</dbReference>
<dbReference type="Proteomes" id="UP001183610">
    <property type="component" value="Unassembled WGS sequence"/>
</dbReference>
<comment type="caution">
    <text evidence="4">The sequence shown here is derived from an EMBL/GenBank/DDBJ whole genome shotgun (WGS) entry which is preliminary data.</text>
</comment>
<evidence type="ECO:0000259" key="2">
    <source>
        <dbReference type="Pfam" id="PF03795"/>
    </source>
</evidence>
<dbReference type="EMBL" id="JAVRET010000152">
    <property type="protein sequence ID" value="MDT0413557.1"/>
    <property type="molecule type" value="Genomic_DNA"/>
</dbReference>
<keyword evidence="6" id="KW-1185">Reference proteome</keyword>
<comment type="similarity">
    <text evidence="1">Belongs to the YciI family.</text>
</comment>
<feature type="domain" description="YCII-related" evidence="2">
    <location>
        <begin position="5"/>
        <end position="88"/>
    </location>
</feature>
<evidence type="ECO:0000313" key="6">
    <source>
        <dbReference type="Proteomes" id="UP001183610"/>
    </source>
</evidence>